<organism evidence="1 2">
    <name type="scientific">Nibea albiflora</name>
    <name type="common">Yellow drum</name>
    <name type="synonym">Corvina albiflora</name>
    <dbReference type="NCBI Taxonomy" id="240163"/>
    <lineage>
        <taxon>Eukaryota</taxon>
        <taxon>Metazoa</taxon>
        <taxon>Chordata</taxon>
        <taxon>Craniata</taxon>
        <taxon>Vertebrata</taxon>
        <taxon>Euteleostomi</taxon>
        <taxon>Actinopterygii</taxon>
        <taxon>Neopterygii</taxon>
        <taxon>Teleostei</taxon>
        <taxon>Neoteleostei</taxon>
        <taxon>Acanthomorphata</taxon>
        <taxon>Eupercaria</taxon>
        <taxon>Sciaenidae</taxon>
        <taxon>Nibea</taxon>
    </lineage>
</organism>
<reference evidence="1" key="1">
    <citation type="submission" date="2020-04" db="EMBL/GenBank/DDBJ databases">
        <title>A chromosome-scale assembly and high-density genetic map of the yellow drum (Nibea albiflora) genome.</title>
        <authorList>
            <person name="Xu D."/>
            <person name="Zhang W."/>
            <person name="Chen R."/>
            <person name="Tan P."/>
            <person name="Wang L."/>
            <person name="Song H."/>
            <person name="Tian L."/>
            <person name="Zhu Q."/>
            <person name="Wang B."/>
        </authorList>
    </citation>
    <scope>NUCLEOTIDE SEQUENCE</scope>
    <source>
        <strain evidence="1">ZJHYS-2018</strain>
    </source>
</reference>
<comment type="caution">
    <text evidence="1">The sequence shown here is derived from an EMBL/GenBank/DDBJ whole genome shotgun (WGS) entry which is preliminary data.</text>
</comment>
<keyword evidence="2" id="KW-1185">Reference proteome</keyword>
<dbReference type="Proteomes" id="UP000805704">
    <property type="component" value="Chromosome 1"/>
</dbReference>
<sequence>MEGNESNRSSSRAEADVCGCKESTAPVRRHSEYTFYMLTFTGRVSGLCERQRGAGADPAAEAENFSSASVHEAPLPVIQKLVKKRCTSVFRTRERDETSNDSPSFQFSSSPPPETTPARRHRPKYTGPTTQRQPVAAAPRFREGLRRPAFTMSNR</sequence>
<dbReference type="EMBL" id="CM024789">
    <property type="protein sequence ID" value="KAG8015013.1"/>
    <property type="molecule type" value="Genomic_DNA"/>
</dbReference>
<proteinExistence type="predicted"/>
<name>A0ACB7FMG7_NIBAL</name>
<protein>
    <submittedName>
        <fullName evidence="1">Uncharacterized protein</fullName>
    </submittedName>
</protein>
<gene>
    <name evidence="1" type="ORF">GBF38_022248</name>
</gene>
<evidence type="ECO:0000313" key="1">
    <source>
        <dbReference type="EMBL" id="KAG8015013.1"/>
    </source>
</evidence>
<evidence type="ECO:0000313" key="2">
    <source>
        <dbReference type="Proteomes" id="UP000805704"/>
    </source>
</evidence>
<accession>A0ACB7FMG7</accession>